<keyword evidence="5 11" id="KW-0808">Transferase</keyword>
<dbReference type="HAMAP" id="MF_00109">
    <property type="entry name" value="Shikimate_kinase"/>
    <property type="match status" value="1"/>
</dbReference>
<evidence type="ECO:0000256" key="7">
    <source>
        <dbReference type="ARBA" id="ARBA00022777"/>
    </source>
</evidence>
<keyword evidence="13" id="KW-1185">Reference proteome</keyword>
<comment type="pathway">
    <text evidence="1 11">Metabolic intermediate biosynthesis; chorismate biosynthesis; chorismate from D-erythrose 4-phosphate and phosphoenolpyruvate: step 5/7.</text>
</comment>
<feature type="binding site" evidence="11">
    <location>
        <position position="36"/>
    </location>
    <ligand>
        <name>substrate</name>
    </ligand>
</feature>
<dbReference type="PROSITE" id="PS01128">
    <property type="entry name" value="SHIKIMATE_KINASE"/>
    <property type="match status" value="1"/>
</dbReference>
<protein>
    <recommendedName>
        <fullName evidence="3 11">Shikimate kinase</fullName>
        <shortName evidence="11">SK</shortName>
        <ecNumber evidence="3 11">2.7.1.71</ecNumber>
    </recommendedName>
</protein>
<reference evidence="12 13" key="1">
    <citation type="journal article" date="2003" name="Int. J. Syst. Evol. Microbiol.">
        <title>Virgibacillus carmonensis sp. nov., Virgibacillus necropolis sp. nov. and Virgibacillus picturae sp. nov., three novel species isolated from deteriorated mural paintings, transfer of the species of the genus salibacillus to Virgibacillus, as Virgibacillus marismortui comb. nov. and Virgibacillus salexigens comb. nov., and emended description of the genus Virgibacillus.</title>
        <authorList>
            <person name="Heyrman J."/>
            <person name="Logan N.A."/>
            <person name="Busse H.J."/>
            <person name="Balcaen A."/>
            <person name="Lebbe L."/>
            <person name="Rodriguez-Diaz M."/>
            <person name="Swings J."/>
            <person name="De Vos P."/>
        </authorList>
    </citation>
    <scope>NUCLEOTIDE SEQUENCE [LARGE SCALE GENOMIC DNA]</scope>
    <source>
        <strain evidence="12 13">LMG 19488</strain>
    </source>
</reference>
<evidence type="ECO:0000256" key="6">
    <source>
        <dbReference type="ARBA" id="ARBA00022741"/>
    </source>
</evidence>
<dbReference type="GO" id="GO:0009073">
    <property type="term" value="P:aromatic amino acid family biosynthetic process"/>
    <property type="evidence" value="ECO:0007669"/>
    <property type="project" value="UniProtKB-KW"/>
</dbReference>
<dbReference type="KEGG" id="vne:CFK40_09590"/>
<evidence type="ECO:0000313" key="12">
    <source>
        <dbReference type="EMBL" id="ASN05249.1"/>
    </source>
</evidence>
<keyword evidence="4 11" id="KW-0028">Amino-acid biosynthesis</keyword>
<dbReference type="GO" id="GO:0008652">
    <property type="term" value="P:amino acid biosynthetic process"/>
    <property type="evidence" value="ECO:0007669"/>
    <property type="project" value="UniProtKB-KW"/>
</dbReference>
<dbReference type="GO" id="GO:0009423">
    <property type="term" value="P:chorismate biosynthetic process"/>
    <property type="evidence" value="ECO:0007669"/>
    <property type="project" value="UniProtKB-UniRule"/>
</dbReference>
<dbReference type="InterPro" id="IPR000623">
    <property type="entry name" value="Shikimate_kinase/TSH1"/>
</dbReference>
<evidence type="ECO:0000256" key="4">
    <source>
        <dbReference type="ARBA" id="ARBA00022605"/>
    </source>
</evidence>
<dbReference type="GO" id="GO:0005524">
    <property type="term" value="F:ATP binding"/>
    <property type="evidence" value="ECO:0007669"/>
    <property type="project" value="UniProtKB-UniRule"/>
</dbReference>
<evidence type="ECO:0000256" key="10">
    <source>
        <dbReference type="ARBA" id="ARBA00048567"/>
    </source>
</evidence>
<organism evidence="12 13">
    <name type="scientific">Virgibacillus necropolis</name>
    <dbReference type="NCBI Taxonomy" id="163877"/>
    <lineage>
        <taxon>Bacteria</taxon>
        <taxon>Bacillati</taxon>
        <taxon>Bacillota</taxon>
        <taxon>Bacilli</taxon>
        <taxon>Bacillales</taxon>
        <taxon>Bacillaceae</taxon>
        <taxon>Virgibacillus</taxon>
    </lineage>
</organism>
<evidence type="ECO:0000256" key="5">
    <source>
        <dbReference type="ARBA" id="ARBA00022679"/>
    </source>
</evidence>
<evidence type="ECO:0000256" key="1">
    <source>
        <dbReference type="ARBA" id="ARBA00004842"/>
    </source>
</evidence>
<keyword evidence="7 11" id="KW-0418">Kinase</keyword>
<feature type="binding site" evidence="11">
    <location>
        <position position="18"/>
    </location>
    <ligand>
        <name>Mg(2+)</name>
        <dbReference type="ChEBI" id="CHEBI:18420"/>
    </ligand>
</feature>
<dbReference type="InterPro" id="IPR023000">
    <property type="entry name" value="Shikimate_kinase_CS"/>
</dbReference>
<keyword evidence="6 11" id="KW-0547">Nucleotide-binding</keyword>
<comment type="subunit">
    <text evidence="11">Monomer.</text>
</comment>
<dbReference type="GO" id="GO:0005829">
    <property type="term" value="C:cytosol"/>
    <property type="evidence" value="ECO:0007669"/>
    <property type="project" value="TreeGrafter"/>
</dbReference>
<dbReference type="Pfam" id="PF01202">
    <property type="entry name" value="SKI"/>
    <property type="match status" value="1"/>
</dbReference>
<comment type="caution">
    <text evidence="11">Lacks conserved residue(s) required for the propagation of feature annotation.</text>
</comment>
<dbReference type="PANTHER" id="PTHR21087">
    <property type="entry name" value="SHIKIMATE KINASE"/>
    <property type="match status" value="1"/>
</dbReference>
<dbReference type="UniPathway" id="UPA00053">
    <property type="reaction ID" value="UER00088"/>
</dbReference>
<keyword evidence="11" id="KW-0479">Metal-binding</keyword>
<dbReference type="GO" id="GO:0004765">
    <property type="term" value="F:shikimate kinase activity"/>
    <property type="evidence" value="ECO:0007669"/>
    <property type="project" value="UniProtKB-UniRule"/>
</dbReference>
<dbReference type="AlphaFoldDB" id="A0A221MCC6"/>
<name>A0A221MCC6_9BACI</name>
<keyword evidence="8 11" id="KW-0067">ATP-binding</keyword>
<evidence type="ECO:0000256" key="11">
    <source>
        <dbReference type="HAMAP-Rule" id="MF_00109"/>
    </source>
</evidence>
<gene>
    <name evidence="11" type="primary">aroK</name>
    <name evidence="12" type="ORF">CFK40_09590</name>
</gene>
<dbReference type="PANTHER" id="PTHR21087:SF16">
    <property type="entry name" value="SHIKIMATE KINASE 1, CHLOROPLASTIC"/>
    <property type="match status" value="1"/>
</dbReference>
<feature type="binding site" evidence="11">
    <location>
        <position position="81"/>
    </location>
    <ligand>
        <name>substrate</name>
    </ligand>
</feature>
<feature type="binding site" evidence="11">
    <location>
        <position position="60"/>
    </location>
    <ligand>
        <name>substrate</name>
    </ligand>
</feature>
<dbReference type="PRINTS" id="PR01100">
    <property type="entry name" value="SHIKIMTKNASE"/>
</dbReference>
<evidence type="ECO:0000256" key="3">
    <source>
        <dbReference type="ARBA" id="ARBA00012154"/>
    </source>
</evidence>
<evidence type="ECO:0000256" key="2">
    <source>
        <dbReference type="ARBA" id="ARBA00006997"/>
    </source>
</evidence>
<dbReference type="EC" id="2.7.1.71" evidence="3 11"/>
<keyword evidence="9 11" id="KW-0057">Aromatic amino acid biosynthesis</keyword>
<evidence type="ECO:0000256" key="8">
    <source>
        <dbReference type="ARBA" id="ARBA00022840"/>
    </source>
</evidence>
<accession>A0A221MCC6</accession>
<dbReference type="GO" id="GO:0000287">
    <property type="term" value="F:magnesium ion binding"/>
    <property type="evidence" value="ECO:0007669"/>
    <property type="project" value="UniProtKB-UniRule"/>
</dbReference>
<dbReference type="EMBL" id="CP022437">
    <property type="protein sequence ID" value="ASN05249.1"/>
    <property type="molecule type" value="Genomic_DNA"/>
</dbReference>
<comment type="cofactor">
    <cofactor evidence="11">
        <name>Mg(2+)</name>
        <dbReference type="ChEBI" id="CHEBI:18420"/>
    </cofactor>
    <text evidence="11">Binds 1 Mg(2+) ion per subunit.</text>
</comment>
<dbReference type="InterPro" id="IPR027417">
    <property type="entry name" value="P-loop_NTPase"/>
</dbReference>
<sequence>MIKMKNIYLIGFMGSGKSSVGKSLCILLDCDYVDTDTVVEEKNNKTIVDIFASEGENAFRIYESKVLREVPFENCVVSTGGGIIENEKNVEQMKNTGIIVYLETSFSKIDERLKMDLSRPLWNQNKQKKKELFEKRIDLYRSCANVTVKTDDKSYHDVAAEVVSYIVGE</sequence>
<feature type="binding site" evidence="11">
    <location>
        <position position="119"/>
    </location>
    <ligand>
        <name>ATP</name>
        <dbReference type="ChEBI" id="CHEBI:30616"/>
    </ligand>
</feature>
<feature type="binding site" evidence="11">
    <location>
        <begin position="14"/>
        <end position="19"/>
    </location>
    <ligand>
        <name>ATP</name>
        <dbReference type="ChEBI" id="CHEBI:30616"/>
    </ligand>
</feature>
<evidence type="ECO:0000256" key="9">
    <source>
        <dbReference type="ARBA" id="ARBA00023141"/>
    </source>
</evidence>
<dbReference type="CDD" id="cd00464">
    <property type="entry name" value="SK"/>
    <property type="match status" value="1"/>
</dbReference>
<feature type="binding site" evidence="11">
    <location>
        <position position="136"/>
    </location>
    <ligand>
        <name>substrate</name>
    </ligand>
</feature>
<keyword evidence="11" id="KW-0963">Cytoplasm</keyword>
<dbReference type="Proteomes" id="UP000204391">
    <property type="component" value="Chromosome"/>
</dbReference>
<proteinExistence type="inferred from homology"/>
<dbReference type="Gene3D" id="3.40.50.300">
    <property type="entry name" value="P-loop containing nucleotide triphosphate hydrolases"/>
    <property type="match status" value="1"/>
</dbReference>
<comment type="similarity">
    <text evidence="2 11">Belongs to the shikimate kinase family.</text>
</comment>
<comment type="subcellular location">
    <subcellularLocation>
        <location evidence="11">Cytoplasm</location>
    </subcellularLocation>
</comment>
<evidence type="ECO:0000313" key="13">
    <source>
        <dbReference type="Proteomes" id="UP000204391"/>
    </source>
</evidence>
<comment type="catalytic activity">
    <reaction evidence="10 11">
        <text>shikimate + ATP = 3-phosphoshikimate + ADP + H(+)</text>
        <dbReference type="Rhea" id="RHEA:13121"/>
        <dbReference type="ChEBI" id="CHEBI:15378"/>
        <dbReference type="ChEBI" id="CHEBI:30616"/>
        <dbReference type="ChEBI" id="CHEBI:36208"/>
        <dbReference type="ChEBI" id="CHEBI:145989"/>
        <dbReference type="ChEBI" id="CHEBI:456216"/>
        <dbReference type="EC" id="2.7.1.71"/>
    </reaction>
</comment>
<dbReference type="SUPFAM" id="SSF52540">
    <property type="entry name" value="P-loop containing nucleoside triphosphate hydrolases"/>
    <property type="match status" value="1"/>
</dbReference>
<keyword evidence="11" id="KW-0460">Magnesium</keyword>
<comment type="function">
    <text evidence="11">Catalyzes the specific phosphorylation of the 3-hydroxyl group of shikimic acid using ATP as a cosubstrate.</text>
</comment>
<dbReference type="InterPro" id="IPR031322">
    <property type="entry name" value="Shikimate/glucono_kinase"/>
</dbReference>